<dbReference type="InterPro" id="IPR039856">
    <property type="entry name" value="EMC2-like"/>
</dbReference>
<dbReference type="AlphaFoldDB" id="A0A6P7G531"/>
<dbReference type="GO" id="GO:0072546">
    <property type="term" value="C:EMC complex"/>
    <property type="evidence" value="ECO:0007669"/>
    <property type="project" value="UniProtKB-UniRule"/>
</dbReference>
<keyword evidence="2" id="KW-0677">Repeat</keyword>
<keyword evidence="3" id="KW-0802">TPR repeat</keyword>
<dbReference type="Pfam" id="PF13181">
    <property type="entry name" value="TPR_8"/>
    <property type="match status" value="1"/>
</dbReference>
<dbReference type="InterPro" id="IPR019734">
    <property type="entry name" value="TPR_rpt"/>
</dbReference>
<sequence>MGNFRNICIVGDLEELKQFRDSNDRKSREVVNIWNSSIHSNVDKLGKEKHVVLEQVCMAALDSFNLKIAEICIKELYEEFPNSCRVQILESMLHEADENFDRALLILKNIIKLDATNSSARKRKIAILKSLGRNSEAIKELTEYLKVFMADIEAWQELSELYLTEFDYNKAAFCVEELILHNPHNHLLHQRYADIKYTQGGLENIEVARTYYYQALKLNPNNMRAMYGIYLTTSALLNTQKAVTGKKKDAVNKLLEWILKEIKQRYVEKQQIDALKEAVSALEI</sequence>
<proteinExistence type="inferred from homology"/>
<name>A0A6P7G531_DIAVI</name>
<evidence type="ECO:0000313" key="6">
    <source>
        <dbReference type="RefSeq" id="XP_028140083.1"/>
    </source>
</evidence>
<accession>A0A6P7G531</accession>
<dbReference type="PANTHER" id="PTHR12760">
    <property type="entry name" value="TETRATRICOPEPTIDE REPEAT PROTEIN"/>
    <property type="match status" value="1"/>
</dbReference>
<dbReference type="FunCoup" id="A0A6P7G531">
    <property type="interactions" value="934"/>
</dbReference>
<dbReference type="OrthoDB" id="124397at2759"/>
<keyword evidence="4" id="KW-0472">Membrane</keyword>
<reference evidence="6" key="1">
    <citation type="submission" date="2025-08" db="UniProtKB">
        <authorList>
            <consortium name="RefSeq"/>
        </authorList>
    </citation>
    <scope>IDENTIFICATION</scope>
    <source>
        <tissue evidence="6">Whole insect</tissue>
    </source>
</reference>
<feature type="domain" description="EMC2 TPR-like" evidence="5">
    <location>
        <begin position="88"/>
        <end position="195"/>
    </location>
</feature>
<comment type="function">
    <text evidence="4">Part of the endoplasmic reticulum membrane protein complex (EMC) that enables the energy-independent insertion into endoplasmic reticulum membranes of newly synthesized membrane proteins.</text>
</comment>
<dbReference type="InParanoid" id="A0A6P7G531"/>
<comment type="subunit">
    <text evidence="4">Component of the ER membrane protein complex (EMC).</text>
</comment>
<protein>
    <recommendedName>
        <fullName evidence="4">ER membrane protein complex subunit 2</fullName>
    </recommendedName>
</protein>
<gene>
    <name evidence="6" type="primary">LOC114334244</name>
</gene>
<dbReference type="Pfam" id="PF22890">
    <property type="entry name" value="TPR_EMC2"/>
    <property type="match status" value="1"/>
</dbReference>
<dbReference type="InterPro" id="IPR011990">
    <property type="entry name" value="TPR-like_helical_dom_sf"/>
</dbReference>
<evidence type="ECO:0000256" key="3">
    <source>
        <dbReference type="ARBA" id="ARBA00022803"/>
    </source>
</evidence>
<comment type="subcellular location">
    <subcellularLocation>
        <location evidence="4">Endoplasmic reticulum membrane</location>
        <topology evidence="4">Peripheral membrane protein</topology>
        <orientation evidence="4">Cytoplasmic side</orientation>
    </subcellularLocation>
</comment>
<keyword evidence="4" id="KW-0256">Endoplasmic reticulum</keyword>
<comment type="similarity">
    <text evidence="1 4">Belongs to the EMC2 family.</text>
</comment>
<evidence type="ECO:0000256" key="1">
    <source>
        <dbReference type="ARBA" id="ARBA00010361"/>
    </source>
</evidence>
<dbReference type="RefSeq" id="XP_028140083.1">
    <property type="nucleotide sequence ID" value="XM_028284282.1"/>
</dbReference>
<dbReference type="InterPro" id="IPR055217">
    <property type="entry name" value="TPR_EMC2"/>
</dbReference>
<dbReference type="SUPFAM" id="SSF48452">
    <property type="entry name" value="TPR-like"/>
    <property type="match status" value="1"/>
</dbReference>
<organism evidence="6">
    <name type="scientific">Diabrotica virgifera virgifera</name>
    <name type="common">western corn rootworm</name>
    <dbReference type="NCBI Taxonomy" id="50390"/>
    <lineage>
        <taxon>Eukaryota</taxon>
        <taxon>Metazoa</taxon>
        <taxon>Ecdysozoa</taxon>
        <taxon>Arthropoda</taxon>
        <taxon>Hexapoda</taxon>
        <taxon>Insecta</taxon>
        <taxon>Pterygota</taxon>
        <taxon>Neoptera</taxon>
        <taxon>Endopterygota</taxon>
        <taxon>Coleoptera</taxon>
        <taxon>Polyphaga</taxon>
        <taxon>Cucujiformia</taxon>
        <taxon>Chrysomeloidea</taxon>
        <taxon>Chrysomelidae</taxon>
        <taxon>Galerucinae</taxon>
        <taxon>Diabroticina</taxon>
        <taxon>Diabroticites</taxon>
        <taxon>Diabrotica</taxon>
    </lineage>
</organism>
<dbReference type="Gene3D" id="1.25.40.10">
    <property type="entry name" value="Tetratricopeptide repeat domain"/>
    <property type="match status" value="1"/>
</dbReference>
<evidence type="ECO:0000256" key="2">
    <source>
        <dbReference type="ARBA" id="ARBA00022737"/>
    </source>
</evidence>
<evidence type="ECO:0000256" key="4">
    <source>
        <dbReference type="RuleBase" id="RU367091"/>
    </source>
</evidence>
<evidence type="ECO:0000259" key="5">
    <source>
        <dbReference type="Pfam" id="PF22890"/>
    </source>
</evidence>